<dbReference type="InterPro" id="IPR037004">
    <property type="entry name" value="Exonuc_VII_ssu_sf"/>
</dbReference>
<keyword evidence="8" id="KW-1185">Reference proteome</keyword>
<reference evidence="7 8" key="1">
    <citation type="journal article" date="2015" name="Genome Announc.">
        <title>Draft Genome Sequence of Filamentous Marine Cyanobacterium Lyngbya confervoides Strain BDU141951.</title>
        <authorList>
            <person name="Chandrababunaidu M.M."/>
            <person name="Sen D."/>
            <person name="Tripathy S."/>
        </authorList>
    </citation>
    <scope>NUCLEOTIDE SEQUENCE [LARGE SCALE GENOMIC DNA]</scope>
    <source>
        <strain evidence="7 8">BDU141951</strain>
    </source>
</reference>
<gene>
    <name evidence="6 7" type="primary">xseB</name>
    <name evidence="7" type="ORF">QQ91_0012980</name>
</gene>
<evidence type="ECO:0000313" key="7">
    <source>
        <dbReference type="EMBL" id="MCM1983732.1"/>
    </source>
</evidence>
<evidence type="ECO:0000256" key="4">
    <source>
        <dbReference type="ARBA" id="ARBA00022801"/>
    </source>
</evidence>
<dbReference type="GO" id="GO:0008855">
    <property type="term" value="F:exodeoxyribonuclease VII activity"/>
    <property type="evidence" value="ECO:0007669"/>
    <property type="project" value="UniProtKB-UniRule"/>
</dbReference>
<comment type="similarity">
    <text evidence="1 6">Belongs to the XseB family.</text>
</comment>
<dbReference type="GO" id="GO:0009318">
    <property type="term" value="C:exodeoxyribonuclease VII complex"/>
    <property type="evidence" value="ECO:0007669"/>
    <property type="project" value="UniProtKB-UniRule"/>
</dbReference>
<dbReference type="RefSeq" id="WP_166282680.1">
    <property type="nucleotide sequence ID" value="NZ_JTHE03000076.1"/>
</dbReference>
<evidence type="ECO:0000256" key="2">
    <source>
        <dbReference type="ARBA" id="ARBA00022490"/>
    </source>
</evidence>
<dbReference type="InterPro" id="IPR003761">
    <property type="entry name" value="Exonuc_VII_S"/>
</dbReference>
<dbReference type="AlphaFoldDB" id="A0ABD4T4U7"/>
<protein>
    <recommendedName>
        <fullName evidence="6">Exodeoxyribonuclease 7 small subunit</fullName>
        <ecNumber evidence="6">3.1.11.6</ecNumber>
    </recommendedName>
    <alternativeName>
        <fullName evidence="6">Exodeoxyribonuclease VII small subunit</fullName>
        <shortName evidence="6">Exonuclease VII small subunit</shortName>
    </alternativeName>
</protein>
<evidence type="ECO:0000256" key="3">
    <source>
        <dbReference type="ARBA" id="ARBA00022722"/>
    </source>
</evidence>
<comment type="catalytic activity">
    <reaction evidence="6">
        <text>Exonucleolytic cleavage in either 5'- to 3'- or 3'- to 5'-direction to yield nucleoside 5'-phosphates.</text>
        <dbReference type="EC" id="3.1.11.6"/>
    </reaction>
</comment>
<comment type="function">
    <text evidence="6">Bidirectionally degrades single-stranded DNA into large acid-insoluble oligonucleotides, which are then degraded further into small acid-soluble oligonucleotides.</text>
</comment>
<dbReference type="EMBL" id="JTHE03000076">
    <property type="protein sequence ID" value="MCM1983732.1"/>
    <property type="molecule type" value="Genomic_DNA"/>
</dbReference>
<proteinExistence type="inferred from homology"/>
<comment type="caution">
    <text evidence="7">The sequence shown here is derived from an EMBL/GenBank/DDBJ whole genome shotgun (WGS) entry which is preliminary data.</text>
</comment>
<organism evidence="7 8">
    <name type="scientific">Lyngbya confervoides BDU141951</name>
    <dbReference type="NCBI Taxonomy" id="1574623"/>
    <lineage>
        <taxon>Bacteria</taxon>
        <taxon>Bacillati</taxon>
        <taxon>Cyanobacteriota</taxon>
        <taxon>Cyanophyceae</taxon>
        <taxon>Oscillatoriophycideae</taxon>
        <taxon>Oscillatoriales</taxon>
        <taxon>Microcoleaceae</taxon>
        <taxon>Lyngbya</taxon>
    </lineage>
</organism>
<name>A0ABD4T4U7_9CYAN</name>
<dbReference type="NCBIfam" id="TIGR01280">
    <property type="entry name" value="xseB"/>
    <property type="match status" value="1"/>
</dbReference>
<sequence>MSSSRKKSTPQPEWHYEATVAKVEAIIEQIETGNLDLEAVFDQFAEATRYLQECDQFLSSRQEKIELLIETLGDSASQ</sequence>
<dbReference type="GO" id="GO:0005737">
    <property type="term" value="C:cytoplasm"/>
    <property type="evidence" value="ECO:0007669"/>
    <property type="project" value="UniProtKB-SubCell"/>
</dbReference>
<keyword evidence="4 6" id="KW-0378">Hydrolase</keyword>
<evidence type="ECO:0000256" key="6">
    <source>
        <dbReference type="HAMAP-Rule" id="MF_00337"/>
    </source>
</evidence>
<dbReference type="Pfam" id="PF02609">
    <property type="entry name" value="Exonuc_VII_S"/>
    <property type="match status" value="1"/>
</dbReference>
<evidence type="ECO:0000256" key="5">
    <source>
        <dbReference type="ARBA" id="ARBA00022839"/>
    </source>
</evidence>
<dbReference type="HAMAP" id="MF_00337">
    <property type="entry name" value="Exonuc_7_S"/>
    <property type="match status" value="1"/>
</dbReference>
<keyword evidence="2 6" id="KW-0963">Cytoplasm</keyword>
<dbReference type="EC" id="3.1.11.6" evidence="6"/>
<dbReference type="PIRSF" id="PIRSF006488">
    <property type="entry name" value="Exonuc_VII_S"/>
    <property type="match status" value="1"/>
</dbReference>
<keyword evidence="5 6" id="KW-0269">Exonuclease</keyword>
<dbReference type="SUPFAM" id="SSF116842">
    <property type="entry name" value="XseB-like"/>
    <property type="match status" value="1"/>
</dbReference>
<accession>A0ABD4T4U7</accession>
<dbReference type="Proteomes" id="UP000031561">
    <property type="component" value="Unassembled WGS sequence"/>
</dbReference>
<evidence type="ECO:0000313" key="8">
    <source>
        <dbReference type="Proteomes" id="UP000031561"/>
    </source>
</evidence>
<keyword evidence="3 6" id="KW-0540">Nuclease</keyword>
<comment type="subcellular location">
    <subcellularLocation>
        <location evidence="6">Cytoplasm</location>
    </subcellularLocation>
</comment>
<dbReference type="Gene3D" id="1.10.287.1040">
    <property type="entry name" value="Exonuclease VII, small subunit"/>
    <property type="match status" value="1"/>
</dbReference>
<dbReference type="GO" id="GO:0006308">
    <property type="term" value="P:DNA catabolic process"/>
    <property type="evidence" value="ECO:0007669"/>
    <property type="project" value="UniProtKB-UniRule"/>
</dbReference>
<comment type="subunit">
    <text evidence="6">Heterooligomer composed of large and small subunits.</text>
</comment>
<evidence type="ECO:0000256" key="1">
    <source>
        <dbReference type="ARBA" id="ARBA00009998"/>
    </source>
</evidence>